<dbReference type="AlphaFoldDB" id="A0A642VA02"/>
<proteinExistence type="predicted"/>
<sequence length="294" mass="34187">MTEQFFCKQVRPRETTYSDCLDIAEVLCRGFENDGIMEYVRGPQYTPNPSYSVILQQGIQDPRERLNEMITWSKRYRTLIHSWARFIHTILLTRGNDIYVAVDSETDKPVGLSCWVYPPHMEDDLEKELGRTGVFWKVYAFCTKLKYKVCDFFLQLCGNHPVRNERARQMYMERTETVDPKTTVDDMAKLSSSELAEARYPLRSMIYCRFFAISPDYHRRGLGQKLMNYSLANIPSVPTPFSSTLSGPQKLYLEASPSGFGMYKKTGWTYSGISVLPSYLPPHKCDNHLMFYTR</sequence>
<keyword evidence="2" id="KW-1185">Reference proteome</keyword>
<dbReference type="CDD" id="cd04301">
    <property type="entry name" value="NAT_SF"/>
    <property type="match status" value="1"/>
</dbReference>
<dbReference type="OrthoDB" id="410198at2759"/>
<dbReference type="EMBL" id="SWFS01000093">
    <property type="protein sequence ID" value="KAA8916613.1"/>
    <property type="molecule type" value="Genomic_DNA"/>
</dbReference>
<protein>
    <recommendedName>
        <fullName evidence="3">N-acetyltransferase domain-containing protein</fullName>
    </recommendedName>
</protein>
<dbReference type="InterPro" id="IPR016181">
    <property type="entry name" value="Acyl_CoA_acyltransferase"/>
</dbReference>
<dbReference type="InterPro" id="IPR052523">
    <property type="entry name" value="Trichothecene_AcTrans"/>
</dbReference>
<dbReference type="Gene3D" id="3.40.630.30">
    <property type="match status" value="1"/>
</dbReference>
<evidence type="ECO:0000313" key="1">
    <source>
        <dbReference type="EMBL" id="KAA8916613.1"/>
    </source>
</evidence>
<evidence type="ECO:0008006" key="3">
    <source>
        <dbReference type="Google" id="ProtNLM"/>
    </source>
</evidence>
<organism evidence="1 2">
    <name type="scientific">Trichomonascus ciferrii</name>
    <dbReference type="NCBI Taxonomy" id="44093"/>
    <lineage>
        <taxon>Eukaryota</taxon>
        <taxon>Fungi</taxon>
        <taxon>Dikarya</taxon>
        <taxon>Ascomycota</taxon>
        <taxon>Saccharomycotina</taxon>
        <taxon>Dipodascomycetes</taxon>
        <taxon>Dipodascales</taxon>
        <taxon>Trichomonascaceae</taxon>
        <taxon>Trichomonascus</taxon>
        <taxon>Trichomonascus ciferrii complex</taxon>
    </lineage>
</organism>
<dbReference type="PANTHER" id="PTHR42791">
    <property type="entry name" value="GNAT FAMILY ACETYLTRANSFERASE"/>
    <property type="match status" value="1"/>
</dbReference>
<comment type="caution">
    <text evidence="1">The sequence shown here is derived from an EMBL/GenBank/DDBJ whole genome shotgun (WGS) entry which is preliminary data.</text>
</comment>
<dbReference type="VEuPathDB" id="FungiDB:TRICI_001239"/>
<dbReference type="SUPFAM" id="SSF55729">
    <property type="entry name" value="Acyl-CoA N-acyltransferases (Nat)"/>
    <property type="match status" value="1"/>
</dbReference>
<accession>A0A642VA02</accession>
<reference evidence="1" key="1">
    <citation type="journal article" date="2019" name="G3 (Bethesda)">
        <title>Genome Assemblies of Two Rare Opportunistic Yeast Pathogens: Diutina rugosa (syn. Candida rugosa) and Trichomonascus ciferrii (syn. Candida ciferrii).</title>
        <authorList>
            <person name="Mixao V."/>
            <person name="Saus E."/>
            <person name="Hansen A.P."/>
            <person name="Lass-Florl C."/>
            <person name="Gabaldon T."/>
        </authorList>
    </citation>
    <scope>NUCLEOTIDE SEQUENCE</scope>
    <source>
        <strain evidence="1">CBS 4856</strain>
    </source>
</reference>
<dbReference type="PANTHER" id="PTHR42791:SF1">
    <property type="entry name" value="N-ACETYLTRANSFERASE DOMAIN-CONTAINING PROTEIN"/>
    <property type="match status" value="1"/>
</dbReference>
<dbReference type="Proteomes" id="UP000761534">
    <property type="component" value="Unassembled WGS sequence"/>
</dbReference>
<gene>
    <name evidence="1" type="ORF">TRICI_001239</name>
</gene>
<name>A0A642VA02_9ASCO</name>
<evidence type="ECO:0000313" key="2">
    <source>
        <dbReference type="Proteomes" id="UP000761534"/>
    </source>
</evidence>